<sequence length="271" mass="30268">MAIVAFSTVYPVVYSVETSLWQTQVFERVEFLGLGHYVSLLTDPTFYATLYRSAFFTLVGVAVTFVLGFTLALLLRRKTRLNALYRTLILIPWVTNEIVFALMWLWMLDPQLSPIFYWMSELGLPTVNLLGSEQWALLTLTLINGVRAVGFSLVMILAGLTAIPKELEEAAAIDGSNSWHRMRYIILPLLKPVSVVIVIVLTISFINIIGFVLIMTGGGPADATELLSVRLYKQGFVYFNIGLASALTVIMLTINLVLAWIYKKSMGADED</sequence>
<evidence type="ECO:0000256" key="4">
    <source>
        <dbReference type="ARBA" id="ARBA00022692"/>
    </source>
</evidence>
<gene>
    <name evidence="9" type="ORF">KZC50_15340</name>
</gene>
<comment type="similarity">
    <text evidence="7">Belongs to the binding-protein-dependent transport system permease family.</text>
</comment>
<keyword evidence="2 7" id="KW-0813">Transport</keyword>
<feature type="transmembrane region" description="Helical" evidence="7">
    <location>
        <begin position="54"/>
        <end position="75"/>
    </location>
</feature>
<dbReference type="GO" id="GO:0055085">
    <property type="term" value="P:transmembrane transport"/>
    <property type="evidence" value="ECO:0007669"/>
    <property type="project" value="InterPro"/>
</dbReference>
<dbReference type="GeneID" id="301459634"/>
<dbReference type="InterPro" id="IPR035906">
    <property type="entry name" value="MetI-like_sf"/>
</dbReference>
<name>A0AAJ2M218_9MICO</name>
<dbReference type="Pfam" id="PF00528">
    <property type="entry name" value="BPD_transp_1"/>
    <property type="match status" value="1"/>
</dbReference>
<dbReference type="RefSeq" id="WP_310892249.1">
    <property type="nucleotide sequence ID" value="NZ_BAAAGR010000009.1"/>
</dbReference>
<feature type="transmembrane region" description="Helical" evidence="7">
    <location>
        <begin position="135"/>
        <end position="163"/>
    </location>
</feature>
<dbReference type="SUPFAM" id="SSF161098">
    <property type="entry name" value="MetI-like"/>
    <property type="match status" value="1"/>
</dbReference>
<dbReference type="EMBL" id="JAHWXH010000005">
    <property type="protein sequence ID" value="MDS0246971.1"/>
    <property type="molecule type" value="Genomic_DNA"/>
</dbReference>
<proteinExistence type="inferred from homology"/>
<feature type="transmembrane region" description="Helical" evidence="7">
    <location>
        <begin position="184"/>
        <end position="216"/>
    </location>
</feature>
<dbReference type="Proteomes" id="UP001183582">
    <property type="component" value="Unassembled WGS sequence"/>
</dbReference>
<dbReference type="AlphaFoldDB" id="A0AAJ2M218"/>
<accession>A0AAJ2M218</accession>
<evidence type="ECO:0000313" key="10">
    <source>
        <dbReference type="Proteomes" id="UP001183582"/>
    </source>
</evidence>
<protein>
    <submittedName>
        <fullName evidence="9">Sugar ABC transporter permease</fullName>
    </submittedName>
</protein>
<keyword evidence="4 7" id="KW-0812">Transmembrane</keyword>
<evidence type="ECO:0000256" key="6">
    <source>
        <dbReference type="ARBA" id="ARBA00023136"/>
    </source>
</evidence>
<dbReference type="PANTHER" id="PTHR43005">
    <property type="entry name" value="BLR7065 PROTEIN"/>
    <property type="match status" value="1"/>
</dbReference>
<dbReference type="CDD" id="cd06261">
    <property type="entry name" value="TM_PBP2"/>
    <property type="match status" value="1"/>
</dbReference>
<feature type="domain" description="ABC transmembrane type-1" evidence="8">
    <location>
        <begin position="50"/>
        <end position="262"/>
    </location>
</feature>
<evidence type="ECO:0000256" key="5">
    <source>
        <dbReference type="ARBA" id="ARBA00022989"/>
    </source>
</evidence>
<evidence type="ECO:0000256" key="3">
    <source>
        <dbReference type="ARBA" id="ARBA00022475"/>
    </source>
</evidence>
<organism evidence="9 10">
    <name type="scientific">Microbacterium aurantiacum</name>
    <dbReference type="NCBI Taxonomy" id="162393"/>
    <lineage>
        <taxon>Bacteria</taxon>
        <taxon>Bacillati</taxon>
        <taxon>Actinomycetota</taxon>
        <taxon>Actinomycetes</taxon>
        <taxon>Micrococcales</taxon>
        <taxon>Microbacteriaceae</taxon>
        <taxon>Microbacterium</taxon>
    </lineage>
</organism>
<dbReference type="InterPro" id="IPR000515">
    <property type="entry name" value="MetI-like"/>
</dbReference>
<dbReference type="PROSITE" id="PS50928">
    <property type="entry name" value="ABC_TM1"/>
    <property type="match status" value="1"/>
</dbReference>
<feature type="transmembrane region" description="Helical" evidence="7">
    <location>
        <begin position="87"/>
        <end position="107"/>
    </location>
</feature>
<evidence type="ECO:0000313" key="9">
    <source>
        <dbReference type="EMBL" id="MDS0246971.1"/>
    </source>
</evidence>
<keyword evidence="3" id="KW-1003">Cell membrane</keyword>
<evidence type="ECO:0000256" key="7">
    <source>
        <dbReference type="RuleBase" id="RU363032"/>
    </source>
</evidence>
<comment type="caution">
    <text evidence="9">The sequence shown here is derived from an EMBL/GenBank/DDBJ whole genome shotgun (WGS) entry which is preliminary data.</text>
</comment>
<evidence type="ECO:0000256" key="1">
    <source>
        <dbReference type="ARBA" id="ARBA00004651"/>
    </source>
</evidence>
<evidence type="ECO:0000259" key="8">
    <source>
        <dbReference type="PROSITE" id="PS50928"/>
    </source>
</evidence>
<comment type="subcellular location">
    <subcellularLocation>
        <location evidence="1 7">Cell membrane</location>
        <topology evidence="1 7">Multi-pass membrane protein</topology>
    </subcellularLocation>
</comment>
<keyword evidence="6 7" id="KW-0472">Membrane</keyword>
<feature type="transmembrane region" description="Helical" evidence="7">
    <location>
        <begin position="236"/>
        <end position="262"/>
    </location>
</feature>
<keyword evidence="5 7" id="KW-1133">Transmembrane helix</keyword>
<dbReference type="GO" id="GO:0005886">
    <property type="term" value="C:plasma membrane"/>
    <property type="evidence" value="ECO:0007669"/>
    <property type="project" value="UniProtKB-SubCell"/>
</dbReference>
<dbReference type="Gene3D" id="1.10.3720.10">
    <property type="entry name" value="MetI-like"/>
    <property type="match status" value="1"/>
</dbReference>
<evidence type="ECO:0000256" key="2">
    <source>
        <dbReference type="ARBA" id="ARBA00022448"/>
    </source>
</evidence>
<dbReference type="PANTHER" id="PTHR43005:SF1">
    <property type="entry name" value="SPERMIDINE_PUTRESCINE TRANSPORT SYSTEM PERMEASE PROTEIN"/>
    <property type="match status" value="1"/>
</dbReference>
<reference evidence="9 10" key="1">
    <citation type="submission" date="2021-06" db="EMBL/GenBank/DDBJ databases">
        <title>Genome-based taxonomic framework of Microbacterium strains isolated from marine environment, the description of four new species and reclassification of four preexisting species.</title>
        <authorList>
            <person name="Lee S.D."/>
            <person name="Kim S.-M."/>
            <person name="Byeon Y.-S."/>
            <person name="Yang H.L."/>
            <person name="Kim I.S."/>
        </authorList>
    </citation>
    <scope>NUCLEOTIDE SEQUENCE [LARGE SCALE GENOMIC DNA]</scope>
    <source>
        <strain evidence="9 10">KACC 20514</strain>
    </source>
</reference>